<sequence length="104" mass="11029">MRLLVVNGMTGTFISVFVTSAVLYMNIGNLGYLISTADDPVLPVLMLGFGLFVTLGSVVIGSAIMLVGEKEDDAGSGPGLKQRLTPQNLQLEPVLVPARAPERR</sequence>
<evidence type="ECO:0000256" key="1">
    <source>
        <dbReference type="SAM" id="Phobius"/>
    </source>
</evidence>
<keyword evidence="1" id="KW-1133">Transmembrane helix</keyword>
<feature type="transmembrane region" description="Helical" evidence="1">
    <location>
        <begin position="12"/>
        <end position="35"/>
    </location>
</feature>
<comment type="caution">
    <text evidence="2">The sequence shown here is derived from an EMBL/GenBank/DDBJ whole genome shotgun (WGS) entry which is preliminary data.</text>
</comment>
<evidence type="ECO:0000313" key="2">
    <source>
        <dbReference type="EMBL" id="SMP18290.1"/>
    </source>
</evidence>
<evidence type="ECO:0000313" key="3">
    <source>
        <dbReference type="Proteomes" id="UP001157914"/>
    </source>
</evidence>
<keyword evidence="1" id="KW-0472">Membrane</keyword>
<organism evidence="2 3">
    <name type="scientific">Roseibium denhamense</name>
    <dbReference type="NCBI Taxonomy" id="76305"/>
    <lineage>
        <taxon>Bacteria</taxon>
        <taxon>Pseudomonadati</taxon>
        <taxon>Pseudomonadota</taxon>
        <taxon>Alphaproteobacteria</taxon>
        <taxon>Hyphomicrobiales</taxon>
        <taxon>Stappiaceae</taxon>
        <taxon>Roseibium</taxon>
    </lineage>
</organism>
<accession>A0ABY1NU65</accession>
<keyword evidence="3" id="KW-1185">Reference proteome</keyword>
<gene>
    <name evidence="2" type="ORF">SAMN06265374_1894</name>
</gene>
<feature type="transmembrane region" description="Helical" evidence="1">
    <location>
        <begin position="41"/>
        <end position="67"/>
    </location>
</feature>
<protein>
    <submittedName>
        <fullName evidence="2">Uncharacterized protein</fullName>
    </submittedName>
</protein>
<name>A0ABY1NU65_9HYPH</name>
<keyword evidence="1" id="KW-0812">Transmembrane</keyword>
<proteinExistence type="predicted"/>
<dbReference type="Proteomes" id="UP001157914">
    <property type="component" value="Unassembled WGS sequence"/>
</dbReference>
<reference evidence="2 3" key="1">
    <citation type="submission" date="2017-05" db="EMBL/GenBank/DDBJ databases">
        <authorList>
            <person name="Varghese N."/>
            <person name="Submissions S."/>
        </authorList>
    </citation>
    <scope>NUCLEOTIDE SEQUENCE [LARGE SCALE GENOMIC DNA]</scope>
    <source>
        <strain evidence="2 3">DSM 15949</strain>
    </source>
</reference>
<dbReference type="EMBL" id="FXTT01000002">
    <property type="protein sequence ID" value="SMP18290.1"/>
    <property type="molecule type" value="Genomic_DNA"/>
</dbReference>